<protein>
    <submittedName>
        <fullName evidence="1">Uncharacterized protein</fullName>
    </submittedName>
</protein>
<comment type="caution">
    <text evidence="1">The sequence shown here is derived from an EMBL/GenBank/DDBJ whole genome shotgun (WGS) entry which is preliminary data.</text>
</comment>
<accession>A0ABD3NX30</accession>
<reference evidence="1 2" key="1">
    <citation type="submission" date="2024-10" db="EMBL/GenBank/DDBJ databases">
        <title>Updated reference genomes for cyclostephanoid diatoms.</title>
        <authorList>
            <person name="Roberts W.R."/>
            <person name="Alverson A.J."/>
        </authorList>
    </citation>
    <scope>NUCLEOTIDE SEQUENCE [LARGE SCALE GENOMIC DNA]</scope>
    <source>
        <strain evidence="1 2">AJA010-31</strain>
    </source>
</reference>
<evidence type="ECO:0000313" key="2">
    <source>
        <dbReference type="Proteomes" id="UP001530400"/>
    </source>
</evidence>
<sequence>MEVLSLAVSTVSGEPWHDEDMYVHNATVGTVQEVVDLTAG</sequence>
<gene>
    <name evidence="1" type="ORF">ACHAWO_000315</name>
</gene>
<dbReference type="Proteomes" id="UP001530400">
    <property type="component" value="Unassembled WGS sequence"/>
</dbReference>
<organism evidence="1 2">
    <name type="scientific">Cyclotella atomus</name>
    <dbReference type="NCBI Taxonomy" id="382360"/>
    <lineage>
        <taxon>Eukaryota</taxon>
        <taxon>Sar</taxon>
        <taxon>Stramenopiles</taxon>
        <taxon>Ochrophyta</taxon>
        <taxon>Bacillariophyta</taxon>
        <taxon>Coscinodiscophyceae</taxon>
        <taxon>Thalassiosirophycidae</taxon>
        <taxon>Stephanodiscales</taxon>
        <taxon>Stephanodiscaceae</taxon>
        <taxon>Cyclotella</taxon>
    </lineage>
</organism>
<name>A0ABD3NX30_9STRA</name>
<dbReference type="EMBL" id="JALLPJ020000910">
    <property type="protein sequence ID" value="KAL3779996.1"/>
    <property type="molecule type" value="Genomic_DNA"/>
</dbReference>
<proteinExistence type="predicted"/>
<keyword evidence="2" id="KW-1185">Reference proteome</keyword>
<dbReference type="AlphaFoldDB" id="A0ABD3NX30"/>
<evidence type="ECO:0000313" key="1">
    <source>
        <dbReference type="EMBL" id="KAL3779996.1"/>
    </source>
</evidence>